<organism evidence="2 3">
    <name type="scientific">Sesamum alatum</name>
    <dbReference type="NCBI Taxonomy" id="300844"/>
    <lineage>
        <taxon>Eukaryota</taxon>
        <taxon>Viridiplantae</taxon>
        <taxon>Streptophyta</taxon>
        <taxon>Embryophyta</taxon>
        <taxon>Tracheophyta</taxon>
        <taxon>Spermatophyta</taxon>
        <taxon>Magnoliopsida</taxon>
        <taxon>eudicotyledons</taxon>
        <taxon>Gunneridae</taxon>
        <taxon>Pentapetalae</taxon>
        <taxon>asterids</taxon>
        <taxon>lamiids</taxon>
        <taxon>Lamiales</taxon>
        <taxon>Pedaliaceae</taxon>
        <taxon>Sesamum</taxon>
    </lineage>
</organism>
<evidence type="ECO:0000313" key="3">
    <source>
        <dbReference type="Proteomes" id="UP001293254"/>
    </source>
</evidence>
<keyword evidence="3" id="KW-1185">Reference proteome</keyword>
<proteinExistence type="predicted"/>
<reference evidence="2" key="2">
    <citation type="journal article" date="2024" name="Plant">
        <title>Genomic evolution and insights into agronomic trait innovations of Sesamum species.</title>
        <authorList>
            <person name="Miao H."/>
            <person name="Wang L."/>
            <person name="Qu L."/>
            <person name="Liu H."/>
            <person name="Sun Y."/>
            <person name="Le M."/>
            <person name="Wang Q."/>
            <person name="Wei S."/>
            <person name="Zheng Y."/>
            <person name="Lin W."/>
            <person name="Duan Y."/>
            <person name="Cao H."/>
            <person name="Xiong S."/>
            <person name="Wang X."/>
            <person name="Wei L."/>
            <person name="Li C."/>
            <person name="Ma Q."/>
            <person name="Ju M."/>
            <person name="Zhao R."/>
            <person name="Li G."/>
            <person name="Mu C."/>
            <person name="Tian Q."/>
            <person name="Mei H."/>
            <person name="Zhang T."/>
            <person name="Gao T."/>
            <person name="Zhang H."/>
        </authorList>
    </citation>
    <scope>NUCLEOTIDE SEQUENCE</scope>
    <source>
        <strain evidence="2">3651</strain>
    </source>
</reference>
<feature type="region of interest" description="Disordered" evidence="1">
    <location>
        <begin position="1"/>
        <end position="25"/>
    </location>
</feature>
<gene>
    <name evidence="2" type="ORF">Salat_2419300</name>
</gene>
<dbReference type="Proteomes" id="UP001293254">
    <property type="component" value="Unassembled WGS sequence"/>
</dbReference>
<name>A0AAE2CFB2_9LAMI</name>
<evidence type="ECO:0000313" key="2">
    <source>
        <dbReference type="EMBL" id="KAK4420064.1"/>
    </source>
</evidence>
<protein>
    <submittedName>
        <fullName evidence="2">Uncharacterized protein</fullName>
    </submittedName>
</protein>
<dbReference type="AlphaFoldDB" id="A0AAE2CFB2"/>
<dbReference type="EMBL" id="JACGWO010000009">
    <property type="protein sequence ID" value="KAK4420064.1"/>
    <property type="molecule type" value="Genomic_DNA"/>
</dbReference>
<sequence length="106" mass="11507">MVNEKRPVESSHVASKWDKSSSGPVLTPVPIRSSLRVTFATLPPSPVLHVWPPSMEGDFPPGLASCPGPTEEIRVQVKDPPEEDGQGGKDKKSWLDIIVGSRNIKL</sequence>
<evidence type="ECO:0000256" key="1">
    <source>
        <dbReference type="SAM" id="MobiDB-lite"/>
    </source>
</evidence>
<comment type="caution">
    <text evidence="2">The sequence shown here is derived from an EMBL/GenBank/DDBJ whole genome shotgun (WGS) entry which is preliminary data.</text>
</comment>
<accession>A0AAE2CFB2</accession>
<feature type="compositionally biased region" description="Basic and acidic residues" evidence="1">
    <location>
        <begin position="1"/>
        <end position="19"/>
    </location>
</feature>
<reference evidence="2" key="1">
    <citation type="submission" date="2020-06" db="EMBL/GenBank/DDBJ databases">
        <authorList>
            <person name="Li T."/>
            <person name="Hu X."/>
            <person name="Zhang T."/>
            <person name="Song X."/>
            <person name="Zhang H."/>
            <person name="Dai N."/>
            <person name="Sheng W."/>
            <person name="Hou X."/>
            <person name="Wei L."/>
        </authorList>
    </citation>
    <scope>NUCLEOTIDE SEQUENCE</scope>
    <source>
        <strain evidence="2">3651</strain>
        <tissue evidence="2">Leaf</tissue>
    </source>
</reference>